<dbReference type="GO" id="GO:0006357">
    <property type="term" value="P:regulation of transcription by RNA polymerase II"/>
    <property type="evidence" value="ECO:0007669"/>
    <property type="project" value="InterPro"/>
</dbReference>
<gene>
    <name evidence="4" type="ORF">DdX_15691</name>
</gene>
<dbReference type="InterPro" id="IPR036915">
    <property type="entry name" value="Cyclin-like_sf"/>
</dbReference>
<reference evidence="4" key="1">
    <citation type="submission" date="2022-01" db="EMBL/GenBank/DDBJ databases">
        <title>Genome Sequence Resource for Two Populations of Ditylenchus destructor, the Migratory Endoparasitic Phytonematode.</title>
        <authorList>
            <person name="Zhang H."/>
            <person name="Lin R."/>
            <person name="Xie B."/>
        </authorList>
    </citation>
    <scope>NUCLEOTIDE SEQUENCE</scope>
    <source>
        <strain evidence="4">BazhouSP</strain>
    </source>
</reference>
<dbReference type="SUPFAM" id="SSF47954">
    <property type="entry name" value="Cyclin-like"/>
    <property type="match status" value="2"/>
</dbReference>
<comment type="similarity">
    <text evidence="2">Belongs to the cyclin family.</text>
</comment>
<sequence length="253" mass="29197">MSVGNHWLFTQKQLEDNPSRKFNIGETEEEDLRREGVKIILDVGKELKLMQNPTLSTASVFFHRFYMFHSFTEFPKHLTALGCLFLAGKVEETPKKCKDICTAAVKVFPLEFTSKTLIEDVMSLERVLLQTVRFDLHVEHPYPFLLQYAKALKENVSEEADKELIAQAVQHAWAFVNDSASTTLCLQWEPEVVAISMLYMAIKLAKMEVQSETLDDQWWEMRVPLQRLVNQLHCKQLMPAPNLIRSLISGRLI</sequence>
<comment type="caution">
    <text evidence="4">The sequence shown here is derived from an EMBL/GenBank/DDBJ whole genome shotgun (WGS) entry which is preliminary data.</text>
</comment>
<evidence type="ECO:0000259" key="3">
    <source>
        <dbReference type="SMART" id="SM00385"/>
    </source>
</evidence>
<evidence type="ECO:0000313" key="4">
    <source>
        <dbReference type="EMBL" id="KAI1702098.1"/>
    </source>
</evidence>
<dbReference type="GO" id="GO:0016538">
    <property type="term" value="F:cyclin-dependent protein serine/threonine kinase regulator activity"/>
    <property type="evidence" value="ECO:0007669"/>
    <property type="project" value="InterPro"/>
</dbReference>
<evidence type="ECO:0000256" key="2">
    <source>
        <dbReference type="RuleBase" id="RU000383"/>
    </source>
</evidence>
<evidence type="ECO:0000313" key="5">
    <source>
        <dbReference type="Proteomes" id="UP001201812"/>
    </source>
</evidence>
<feature type="domain" description="Cyclin-like" evidence="3">
    <location>
        <begin position="38"/>
        <end position="130"/>
    </location>
</feature>
<keyword evidence="5" id="KW-1185">Reference proteome</keyword>
<proteinExistence type="inferred from homology"/>
<name>A0AAD4MP36_9BILA</name>
<dbReference type="AlphaFoldDB" id="A0AAD4MP36"/>
<dbReference type="PANTHER" id="PTHR10026">
    <property type="entry name" value="CYCLIN"/>
    <property type="match status" value="1"/>
</dbReference>
<dbReference type="Pfam" id="PF00134">
    <property type="entry name" value="Cyclin_N"/>
    <property type="match status" value="1"/>
</dbReference>
<dbReference type="InterPro" id="IPR006671">
    <property type="entry name" value="Cyclin_N"/>
</dbReference>
<accession>A0AAD4MP36</accession>
<dbReference type="InterPro" id="IPR043198">
    <property type="entry name" value="Cyclin/Ssn8"/>
</dbReference>
<dbReference type="SMART" id="SM00385">
    <property type="entry name" value="CYCLIN"/>
    <property type="match status" value="1"/>
</dbReference>
<dbReference type="EMBL" id="JAKKPZ010000105">
    <property type="protein sequence ID" value="KAI1702098.1"/>
    <property type="molecule type" value="Genomic_DNA"/>
</dbReference>
<protein>
    <submittedName>
        <fullName evidence="4">Cyclin-K</fullName>
    </submittedName>
</protein>
<evidence type="ECO:0000256" key="1">
    <source>
        <dbReference type="ARBA" id="ARBA00023127"/>
    </source>
</evidence>
<dbReference type="InterPro" id="IPR013763">
    <property type="entry name" value="Cyclin-like_dom"/>
</dbReference>
<organism evidence="4 5">
    <name type="scientific">Ditylenchus destructor</name>
    <dbReference type="NCBI Taxonomy" id="166010"/>
    <lineage>
        <taxon>Eukaryota</taxon>
        <taxon>Metazoa</taxon>
        <taxon>Ecdysozoa</taxon>
        <taxon>Nematoda</taxon>
        <taxon>Chromadorea</taxon>
        <taxon>Rhabditida</taxon>
        <taxon>Tylenchina</taxon>
        <taxon>Tylenchomorpha</taxon>
        <taxon>Sphaerularioidea</taxon>
        <taxon>Anguinidae</taxon>
        <taxon>Anguininae</taxon>
        <taxon>Ditylenchus</taxon>
    </lineage>
</organism>
<dbReference type="Proteomes" id="UP001201812">
    <property type="component" value="Unassembled WGS sequence"/>
</dbReference>
<dbReference type="Gene3D" id="1.10.472.10">
    <property type="entry name" value="Cyclin-like"/>
    <property type="match status" value="2"/>
</dbReference>
<keyword evidence="1 2" id="KW-0195">Cyclin</keyword>